<keyword evidence="3" id="KW-1185">Reference proteome</keyword>
<dbReference type="EMBL" id="SRLO01000320">
    <property type="protein sequence ID" value="TNN61190.1"/>
    <property type="molecule type" value="Genomic_DNA"/>
</dbReference>
<dbReference type="AlphaFoldDB" id="A0A4Z2H6Q6"/>
<name>A0A4Z2H6Q6_9TELE</name>
<accession>A0A4Z2H6Q6</accession>
<reference evidence="2 3" key="1">
    <citation type="submission" date="2019-03" db="EMBL/GenBank/DDBJ databases">
        <title>First draft genome of Liparis tanakae, snailfish: a comprehensive survey of snailfish specific genes.</title>
        <authorList>
            <person name="Kim W."/>
            <person name="Song I."/>
            <person name="Jeong J.-H."/>
            <person name="Kim D."/>
            <person name="Kim S."/>
            <person name="Ryu S."/>
            <person name="Song J.Y."/>
            <person name="Lee S.K."/>
        </authorList>
    </citation>
    <scope>NUCLEOTIDE SEQUENCE [LARGE SCALE GENOMIC DNA]</scope>
    <source>
        <tissue evidence="2">Muscle</tissue>
    </source>
</reference>
<evidence type="ECO:0000313" key="3">
    <source>
        <dbReference type="Proteomes" id="UP000314294"/>
    </source>
</evidence>
<evidence type="ECO:0000256" key="1">
    <source>
        <dbReference type="SAM" id="MobiDB-lite"/>
    </source>
</evidence>
<comment type="caution">
    <text evidence="2">The sequence shown here is derived from an EMBL/GenBank/DDBJ whole genome shotgun (WGS) entry which is preliminary data.</text>
</comment>
<proteinExistence type="predicted"/>
<sequence>MVDGMGRWERMKKRKAGAIIQEKPGVVQWGITTDQKHGHVMFVFKVHTLVRLRAALSLPPGVRFLSWTSSSSTSWAMARTVDGTSPGRRSPLVCSASSLATIAAVSPERSWESNGDDGLTNEDGYAAAILPRSQRVSMRENSPGADRSVTPSCPETRGLGAEAARAGSGVQTYFLHDVVDPWRRAVAEVGAAGIPVAQMCHAHVRGHAFKTSETNWGCLAIWPCCVRGHDMSAVSLGLQKSWGCRAGACGTAGGSCTGGERPPAFWLVSGIWLVSDDEPPAGAAAGWRTVVVVRKRWPGEVVRTGRGVV</sequence>
<protein>
    <submittedName>
        <fullName evidence="2">Uncharacterized protein</fullName>
    </submittedName>
</protein>
<evidence type="ECO:0000313" key="2">
    <source>
        <dbReference type="EMBL" id="TNN61190.1"/>
    </source>
</evidence>
<dbReference type="Proteomes" id="UP000314294">
    <property type="component" value="Unassembled WGS sequence"/>
</dbReference>
<gene>
    <name evidence="2" type="ORF">EYF80_028575</name>
</gene>
<feature type="region of interest" description="Disordered" evidence="1">
    <location>
        <begin position="136"/>
        <end position="159"/>
    </location>
</feature>
<organism evidence="2 3">
    <name type="scientific">Liparis tanakae</name>
    <name type="common">Tanaka's snailfish</name>
    <dbReference type="NCBI Taxonomy" id="230148"/>
    <lineage>
        <taxon>Eukaryota</taxon>
        <taxon>Metazoa</taxon>
        <taxon>Chordata</taxon>
        <taxon>Craniata</taxon>
        <taxon>Vertebrata</taxon>
        <taxon>Euteleostomi</taxon>
        <taxon>Actinopterygii</taxon>
        <taxon>Neopterygii</taxon>
        <taxon>Teleostei</taxon>
        <taxon>Neoteleostei</taxon>
        <taxon>Acanthomorphata</taxon>
        <taxon>Eupercaria</taxon>
        <taxon>Perciformes</taxon>
        <taxon>Cottioidei</taxon>
        <taxon>Cottales</taxon>
        <taxon>Liparidae</taxon>
        <taxon>Liparis</taxon>
    </lineage>
</organism>